<feature type="compositionally biased region" description="Low complexity" evidence="1">
    <location>
        <begin position="101"/>
        <end position="113"/>
    </location>
</feature>
<proteinExistence type="predicted"/>
<keyword evidence="4" id="KW-1185">Reference proteome</keyword>
<dbReference type="EMBL" id="LGRX02033146">
    <property type="protein sequence ID" value="KAK3242636.1"/>
    <property type="molecule type" value="Genomic_DNA"/>
</dbReference>
<evidence type="ECO:0000256" key="1">
    <source>
        <dbReference type="SAM" id="MobiDB-lite"/>
    </source>
</evidence>
<feature type="transmembrane region" description="Helical" evidence="2">
    <location>
        <begin position="12"/>
        <end position="30"/>
    </location>
</feature>
<organism evidence="3 4">
    <name type="scientific">Cymbomonas tetramitiformis</name>
    <dbReference type="NCBI Taxonomy" id="36881"/>
    <lineage>
        <taxon>Eukaryota</taxon>
        <taxon>Viridiplantae</taxon>
        <taxon>Chlorophyta</taxon>
        <taxon>Pyramimonadophyceae</taxon>
        <taxon>Pyramimonadales</taxon>
        <taxon>Pyramimonadaceae</taxon>
        <taxon>Cymbomonas</taxon>
    </lineage>
</organism>
<name>A0AAE0BTQ1_9CHLO</name>
<feature type="compositionally biased region" description="Polar residues" evidence="1">
    <location>
        <begin position="247"/>
        <end position="256"/>
    </location>
</feature>
<reference evidence="3 4" key="1">
    <citation type="journal article" date="2015" name="Genome Biol. Evol.">
        <title>Comparative Genomics of a Bacterivorous Green Alga Reveals Evolutionary Causalities and Consequences of Phago-Mixotrophic Mode of Nutrition.</title>
        <authorList>
            <person name="Burns J.A."/>
            <person name="Paasch A."/>
            <person name="Narechania A."/>
            <person name="Kim E."/>
        </authorList>
    </citation>
    <scope>NUCLEOTIDE SEQUENCE [LARGE SCALE GENOMIC DNA]</scope>
    <source>
        <strain evidence="3 4">PLY_AMNH</strain>
    </source>
</reference>
<evidence type="ECO:0000256" key="2">
    <source>
        <dbReference type="SAM" id="Phobius"/>
    </source>
</evidence>
<dbReference type="AlphaFoldDB" id="A0AAE0BTQ1"/>
<evidence type="ECO:0000313" key="4">
    <source>
        <dbReference type="Proteomes" id="UP001190700"/>
    </source>
</evidence>
<feature type="compositionally biased region" description="Polar residues" evidence="1">
    <location>
        <begin position="309"/>
        <end position="338"/>
    </location>
</feature>
<accession>A0AAE0BTQ1</accession>
<sequence>MKTQIEMHMQTVVGVYLCVNFFYTFLYIPLANSTTSCCLNFESGADMYWQNDMAWRERISQEKRANTPVRRSASKRIDTEPLSPVSTLEGPRSPNDHRSGSARAAWRPASARAFGSYDSSRSPKDYYQANRGNERSHGVRPASPRVEDDRYSEDFFDREEPATPTRFNRPAGGLERLTIPGGGGPADDGMNSPTQETDLALIGSIRTLEKKLDKERRRRKELEAKYEGKGRGTARPSSAGPRARQGLYSTNSSVASYDSRGDPYEPYHQDRNDRFDQYRRNPREVEDYRAQLPRRDDHGRYNKTDYEQRQTAVRQLQLRSPSSKFSNWQHNNAQRLAP</sequence>
<feature type="compositionally biased region" description="Basic and acidic residues" evidence="1">
    <location>
        <begin position="259"/>
        <end position="308"/>
    </location>
</feature>
<keyword evidence="2" id="KW-0812">Transmembrane</keyword>
<comment type="caution">
    <text evidence="3">The sequence shown here is derived from an EMBL/GenBank/DDBJ whole genome shotgun (WGS) entry which is preliminary data.</text>
</comment>
<feature type="region of interest" description="Disordered" evidence="1">
    <location>
        <begin position="212"/>
        <end position="338"/>
    </location>
</feature>
<keyword evidence="2" id="KW-0472">Membrane</keyword>
<feature type="compositionally biased region" description="Basic and acidic residues" evidence="1">
    <location>
        <begin position="212"/>
        <end position="230"/>
    </location>
</feature>
<keyword evidence="2" id="KW-1133">Transmembrane helix</keyword>
<protein>
    <submittedName>
        <fullName evidence="3">Uncharacterized protein</fullName>
    </submittedName>
</protein>
<gene>
    <name evidence="3" type="ORF">CYMTET_47680</name>
</gene>
<dbReference type="Proteomes" id="UP001190700">
    <property type="component" value="Unassembled WGS sequence"/>
</dbReference>
<evidence type="ECO:0000313" key="3">
    <source>
        <dbReference type="EMBL" id="KAK3242636.1"/>
    </source>
</evidence>
<feature type="region of interest" description="Disordered" evidence="1">
    <location>
        <begin position="60"/>
        <end position="195"/>
    </location>
</feature>
<feature type="compositionally biased region" description="Basic and acidic residues" evidence="1">
    <location>
        <begin position="145"/>
        <end position="161"/>
    </location>
</feature>